<dbReference type="Proteomes" id="UP000188354">
    <property type="component" value="Chromosome LG13"/>
</dbReference>
<keyword evidence="2" id="KW-1185">Reference proteome</keyword>
<sequence>MAYSCYQVGKAHAPSVSTHHMAQWESARLEADARQSRDSSLFNSDPNSFVDGNKNDADYFLRIWNSEVGELFRCVRKHDDLTRPISPRSSSNICGSMSAITIELADNVKDDLEWRNSDSESANDLENSSDAALQVLLDFPINNDMSFLQESSFTFPL</sequence>
<evidence type="ECO:0000313" key="2">
    <source>
        <dbReference type="Proteomes" id="UP000188354"/>
    </source>
</evidence>
<reference evidence="1 2" key="1">
    <citation type="journal article" date="2017" name="Plant Biotechnol. J.">
        <title>A comprehensive draft genome sequence for lupin (Lupinus angustifolius), an emerging health food: insights into plant-microbe interactions and legume evolution.</title>
        <authorList>
            <person name="Hane J.K."/>
            <person name="Ming Y."/>
            <person name="Kamphuis L.G."/>
            <person name="Nelson M.N."/>
            <person name="Garg G."/>
            <person name="Atkins C.A."/>
            <person name="Bayer P.E."/>
            <person name="Bravo A."/>
            <person name="Bringans S."/>
            <person name="Cannon S."/>
            <person name="Edwards D."/>
            <person name="Foley R."/>
            <person name="Gao L.L."/>
            <person name="Harrison M.J."/>
            <person name="Huang W."/>
            <person name="Hurgobin B."/>
            <person name="Li S."/>
            <person name="Liu C.W."/>
            <person name="McGrath A."/>
            <person name="Morahan G."/>
            <person name="Murray J."/>
            <person name="Weller J."/>
            <person name="Jian J."/>
            <person name="Singh K.B."/>
        </authorList>
    </citation>
    <scope>NUCLEOTIDE SEQUENCE [LARGE SCALE GENOMIC DNA]</scope>
    <source>
        <strain evidence="2">cv. Tanjil</strain>
        <tissue evidence="1">Whole plant</tissue>
    </source>
</reference>
<evidence type="ECO:0000313" key="1">
    <source>
        <dbReference type="EMBL" id="OIV98840.1"/>
    </source>
</evidence>
<protein>
    <submittedName>
        <fullName evidence="1">Uncharacterized protein</fullName>
    </submittedName>
</protein>
<proteinExistence type="predicted"/>
<dbReference type="Gramene" id="OIV98840">
    <property type="protein sequence ID" value="OIV98840"/>
    <property type="gene ID" value="TanjilG_08496"/>
</dbReference>
<dbReference type="STRING" id="3871.A0A4P1R0U1"/>
<organism evidence="1 2">
    <name type="scientific">Lupinus angustifolius</name>
    <name type="common">Narrow-leaved blue lupine</name>
    <dbReference type="NCBI Taxonomy" id="3871"/>
    <lineage>
        <taxon>Eukaryota</taxon>
        <taxon>Viridiplantae</taxon>
        <taxon>Streptophyta</taxon>
        <taxon>Embryophyta</taxon>
        <taxon>Tracheophyta</taxon>
        <taxon>Spermatophyta</taxon>
        <taxon>Magnoliopsida</taxon>
        <taxon>eudicotyledons</taxon>
        <taxon>Gunneridae</taxon>
        <taxon>Pentapetalae</taxon>
        <taxon>rosids</taxon>
        <taxon>fabids</taxon>
        <taxon>Fabales</taxon>
        <taxon>Fabaceae</taxon>
        <taxon>Papilionoideae</taxon>
        <taxon>50 kb inversion clade</taxon>
        <taxon>genistoids sensu lato</taxon>
        <taxon>core genistoids</taxon>
        <taxon>Genisteae</taxon>
        <taxon>Lupinus</taxon>
    </lineage>
</organism>
<dbReference type="EMBL" id="CM007373">
    <property type="protein sequence ID" value="OIV98840.1"/>
    <property type="molecule type" value="Genomic_DNA"/>
</dbReference>
<dbReference type="AlphaFoldDB" id="A0A4P1R0U1"/>
<accession>A0A4P1R0U1</accession>
<name>A0A4P1R0U1_LUPAN</name>
<gene>
    <name evidence="1" type="ORF">TanjilG_08496</name>
</gene>